<feature type="transmembrane region" description="Helical" evidence="11">
    <location>
        <begin position="397"/>
        <end position="416"/>
    </location>
</feature>
<keyword evidence="4" id="KW-0813">Transport</keyword>
<comment type="similarity">
    <text evidence="3">Belongs to the major facilitator superfamily. FHS transporter (TC 2.A.1.7) family.</text>
</comment>
<proteinExistence type="inferred from homology"/>
<keyword evidence="6" id="KW-0997">Cell inner membrane</keyword>
<organism evidence="12 13">
    <name type="scientific">Microbulbifer aggregans</name>
    <dbReference type="NCBI Taxonomy" id="1769779"/>
    <lineage>
        <taxon>Bacteria</taxon>
        <taxon>Pseudomonadati</taxon>
        <taxon>Pseudomonadota</taxon>
        <taxon>Gammaproteobacteria</taxon>
        <taxon>Cellvibrionales</taxon>
        <taxon>Microbulbiferaceae</taxon>
        <taxon>Microbulbifer</taxon>
    </lineage>
</organism>
<keyword evidence="9 11" id="KW-1133">Transmembrane helix</keyword>
<sequence>MATMGTNIPAGAIDATPGHQASQRFALVALTSLFFMWGFITCLNDILIPHLKAVFELNYAQAMLVQFCFFGAYFLVSIPAGKLVGKIGYQRGIVVGLAIAVVGCLLFIPAARMQVYGVFLFALFVLAAGITVLQVSANPYVTALGSESTAASRLTMTQAFNSLGTTVAPFFGAFLILSVANVAGEQMTAAEHASAVELPYLILASALAALAVIFAKLKLPTIDSHLDSAADLTEGQKGHALQHSHLLLGAIAIFVYVGAEVSIGSFLVNFLSEDSIAGITEKQAAFYVSLYWGGAMVGRFIGAVVMQYVPAGKVLAACSLGACALLAITITGTGSVAMWAVLAVGLCNSVMFPTIFSLALARLGGLTSQGSGILCLAIVGGALVPVLQGLLADQIGIQLAFALPILCYLYILFYGVRGHQVRES</sequence>
<dbReference type="InterPro" id="IPR036259">
    <property type="entry name" value="MFS_trans_sf"/>
</dbReference>
<evidence type="ECO:0000256" key="1">
    <source>
        <dbReference type="ARBA" id="ARBA00003321"/>
    </source>
</evidence>
<evidence type="ECO:0000256" key="6">
    <source>
        <dbReference type="ARBA" id="ARBA00022519"/>
    </source>
</evidence>
<keyword evidence="10 11" id="KW-0472">Membrane</keyword>
<keyword evidence="5" id="KW-1003">Cell membrane</keyword>
<dbReference type="GO" id="GO:0055056">
    <property type="term" value="F:D-glucose transmembrane transporter activity"/>
    <property type="evidence" value="ECO:0007669"/>
    <property type="project" value="InterPro"/>
</dbReference>
<dbReference type="Proteomes" id="UP000095672">
    <property type="component" value="Chromosome"/>
</dbReference>
<keyword evidence="7" id="KW-0762">Sugar transport</keyword>
<dbReference type="KEGG" id="micc:AUP74_01718"/>
<feature type="transmembrane region" description="Helical" evidence="11">
    <location>
        <begin position="337"/>
        <end position="361"/>
    </location>
</feature>
<evidence type="ECO:0000256" key="2">
    <source>
        <dbReference type="ARBA" id="ARBA00004429"/>
    </source>
</evidence>
<keyword evidence="8 11" id="KW-0812">Transmembrane</keyword>
<comment type="subcellular location">
    <subcellularLocation>
        <location evidence="2">Cell inner membrane</location>
        <topology evidence="2">Multi-pass membrane protein</topology>
    </subcellularLocation>
</comment>
<dbReference type="GO" id="GO:1904659">
    <property type="term" value="P:D-glucose transmembrane transport"/>
    <property type="evidence" value="ECO:0007669"/>
    <property type="project" value="InterPro"/>
</dbReference>
<feature type="transmembrane region" description="Helical" evidence="11">
    <location>
        <begin position="284"/>
        <end position="302"/>
    </location>
</feature>
<dbReference type="InterPro" id="IPR011701">
    <property type="entry name" value="MFS"/>
</dbReference>
<reference evidence="13" key="1">
    <citation type="submission" date="2016-01" db="EMBL/GenBank/DDBJ databases">
        <title>Complete genome sequence of Microbulbifer sp. CCB-MM1, a halophile isolated from Matang Mangrove Forest, Perak.</title>
        <authorList>
            <person name="Moh T.H."/>
            <person name="Dinesh B."/>
            <person name="Lau N.-S."/>
            <person name="Go F."/>
            <person name="Alexander Chong S.-C."/>
        </authorList>
    </citation>
    <scope>NUCLEOTIDE SEQUENCE [LARGE SCALE GENOMIC DNA]</scope>
    <source>
        <strain evidence="13">CCB-MM1</strain>
    </source>
</reference>
<dbReference type="Gene3D" id="1.20.1250.20">
    <property type="entry name" value="MFS general substrate transporter like domains"/>
    <property type="match status" value="2"/>
</dbReference>
<dbReference type="EMBL" id="CP014143">
    <property type="protein sequence ID" value="AOS97149.1"/>
    <property type="molecule type" value="Genomic_DNA"/>
</dbReference>
<feature type="transmembrane region" description="Helical" evidence="11">
    <location>
        <begin position="59"/>
        <end position="80"/>
    </location>
</feature>
<accession>A0A1C9W7M4</accession>
<dbReference type="PANTHER" id="PTHR43702">
    <property type="entry name" value="L-FUCOSE-PROTON SYMPORTER"/>
    <property type="match status" value="1"/>
</dbReference>
<comment type="function">
    <text evidence="1">Intake of glucose and galactose.</text>
</comment>
<dbReference type="Pfam" id="PF07690">
    <property type="entry name" value="MFS_1"/>
    <property type="match status" value="1"/>
</dbReference>
<dbReference type="GO" id="GO:0005354">
    <property type="term" value="F:galactose transmembrane transporter activity"/>
    <property type="evidence" value="ECO:0007669"/>
    <property type="project" value="InterPro"/>
</dbReference>
<dbReference type="PATRIC" id="fig|1769779.3.peg.1718"/>
<evidence type="ECO:0000256" key="9">
    <source>
        <dbReference type="ARBA" id="ARBA00022989"/>
    </source>
</evidence>
<evidence type="ECO:0000256" key="8">
    <source>
        <dbReference type="ARBA" id="ARBA00022692"/>
    </source>
</evidence>
<feature type="transmembrane region" description="Helical" evidence="11">
    <location>
        <begin position="116"/>
        <end position="138"/>
    </location>
</feature>
<dbReference type="InterPro" id="IPR050375">
    <property type="entry name" value="MFS_TsgA-like"/>
</dbReference>
<evidence type="ECO:0000256" key="11">
    <source>
        <dbReference type="SAM" id="Phobius"/>
    </source>
</evidence>
<name>A0A1C9W7M4_9GAMM</name>
<feature type="transmembrane region" description="Helical" evidence="11">
    <location>
        <begin position="200"/>
        <end position="217"/>
    </location>
</feature>
<dbReference type="PANTHER" id="PTHR43702:SF3">
    <property type="entry name" value="PROTEIN TSGA"/>
    <property type="match status" value="1"/>
</dbReference>
<gene>
    <name evidence="12" type="primary">fucP_2</name>
    <name evidence="12" type="ORF">AUP74_01718</name>
</gene>
<dbReference type="CDD" id="cd17394">
    <property type="entry name" value="MFS_FucP_like"/>
    <property type="match status" value="1"/>
</dbReference>
<dbReference type="InterPro" id="IPR005964">
    <property type="entry name" value="Glc/Gal_transptr_bac"/>
</dbReference>
<feature type="transmembrane region" description="Helical" evidence="11">
    <location>
        <begin position="373"/>
        <end position="391"/>
    </location>
</feature>
<evidence type="ECO:0000313" key="12">
    <source>
        <dbReference type="EMBL" id="AOS97149.1"/>
    </source>
</evidence>
<evidence type="ECO:0000256" key="5">
    <source>
        <dbReference type="ARBA" id="ARBA00022475"/>
    </source>
</evidence>
<feature type="transmembrane region" description="Helical" evidence="11">
    <location>
        <begin position="25"/>
        <end position="47"/>
    </location>
</feature>
<evidence type="ECO:0000256" key="7">
    <source>
        <dbReference type="ARBA" id="ARBA00022597"/>
    </source>
</evidence>
<feature type="transmembrane region" description="Helical" evidence="11">
    <location>
        <begin position="159"/>
        <end position="180"/>
    </location>
</feature>
<keyword evidence="13" id="KW-1185">Reference proteome</keyword>
<feature type="transmembrane region" description="Helical" evidence="11">
    <location>
        <begin position="92"/>
        <end position="110"/>
    </location>
</feature>
<dbReference type="RefSeq" id="WP_083260879.1">
    <property type="nucleotide sequence ID" value="NZ_CP014143.1"/>
</dbReference>
<feature type="transmembrane region" description="Helical" evidence="11">
    <location>
        <begin position="314"/>
        <end position="331"/>
    </location>
</feature>
<dbReference type="NCBIfam" id="TIGR01272">
    <property type="entry name" value="gluP"/>
    <property type="match status" value="1"/>
</dbReference>
<dbReference type="SUPFAM" id="SSF103473">
    <property type="entry name" value="MFS general substrate transporter"/>
    <property type="match status" value="1"/>
</dbReference>
<evidence type="ECO:0000256" key="3">
    <source>
        <dbReference type="ARBA" id="ARBA00009120"/>
    </source>
</evidence>
<dbReference type="AlphaFoldDB" id="A0A1C9W7M4"/>
<dbReference type="STRING" id="1769779.AUP74_01718"/>
<evidence type="ECO:0000256" key="10">
    <source>
        <dbReference type="ARBA" id="ARBA00023136"/>
    </source>
</evidence>
<feature type="transmembrane region" description="Helical" evidence="11">
    <location>
        <begin position="246"/>
        <end position="272"/>
    </location>
</feature>
<protein>
    <submittedName>
        <fullName evidence="12">L-fucose-proton symporter</fullName>
    </submittedName>
</protein>
<evidence type="ECO:0000313" key="13">
    <source>
        <dbReference type="Proteomes" id="UP000095672"/>
    </source>
</evidence>
<evidence type="ECO:0000256" key="4">
    <source>
        <dbReference type="ARBA" id="ARBA00022448"/>
    </source>
</evidence>
<dbReference type="GO" id="GO:0005886">
    <property type="term" value="C:plasma membrane"/>
    <property type="evidence" value="ECO:0007669"/>
    <property type="project" value="UniProtKB-SubCell"/>
</dbReference>